<organism evidence="1 2">
    <name type="scientific">Hymenochirus boettgeri</name>
    <name type="common">Congo dwarf clawed frog</name>
    <dbReference type="NCBI Taxonomy" id="247094"/>
    <lineage>
        <taxon>Eukaryota</taxon>
        <taxon>Metazoa</taxon>
        <taxon>Chordata</taxon>
        <taxon>Craniata</taxon>
        <taxon>Vertebrata</taxon>
        <taxon>Euteleostomi</taxon>
        <taxon>Amphibia</taxon>
        <taxon>Batrachia</taxon>
        <taxon>Anura</taxon>
        <taxon>Pipoidea</taxon>
        <taxon>Pipidae</taxon>
        <taxon>Pipinae</taxon>
        <taxon>Hymenochirus</taxon>
    </lineage>
</organism>
<protein>
    <submittedName>
        <fullName evidence="1">Uncharacterized protein</fullName>
    </submittedName>
</protein>
<keyword evidence="2" id="KW-1185">Reference proteome</keyword>
<evidence type="ECO:0000313" key="1">
    <source>
        <dbReference type="EMBL" id="KAG8430840.1"/>
    </source>
</evidence>
<dbReference type="Proteomes" id="UP000812440">
    <property type="component" value="Unassembled WGS sequence"/>
</dbReference>
<comment type="caution">
    <text evidence="1">The sequence shown here is derived from an EMBL/GenBank/DDBJ whole genome shotgun (WGS) entry which is preliminary data.</text>
</comment>
<proteinExistence type="predicted"/>
<sequence length="73" mass="8269">MRKYTIKRNNCANDTNWISISLVMIGSWNQQGSTNISVREGPLVCFLDPSVSFILLPRVGTTVCEIHYKYSNS</sequence>
<evidence type="ECO:0000313" key="2">
    <source>
        <dbReference type="Proteomes" id="UP000812440"/>
    </source>
</evidence>
<accession>A0A8T2IIE7</accession>
<dbReference type="AlphaFoldDB" id="A0A8T2IIE7"/>
<reference evidence="1" key="1">
    <citation type="thesis" date="2020" institute="ProQuest LLC" country="789 East Eisenhower Parkway, Ann Arbor, MI, USA">
        <title>Comparative Genomics and Chromosome Evolution.</title>
        <authorList>
            <person name="Mudd A.B."/>
        </authorList>
    </citation>
    <scope>NUCLEOTIDE SEQUENCE</scope>
    <source>
        <strain evidence="1">Female2</strain>
        <tissue evidence="1">Blood</tissue>
    </source>
</reference>
<dbReference type="EMBL" id="JAACNH010000593">
    <property type="protein sequence ID" value="KAG8430840.1"/>
    <property type="molecule type" value="Genomic_DNA"/>
</dbReference>
<gene>
    <name evidence="1" type="ORF">GDO86_019912</name>
</gene>
<name>A0A8T2IIE7_9PIPI</name>